<evidence type="ECO:0000313" key="2">
    <source>
        <dbReference type="EMBL" id="WOB09168.1"/>
    </source>
</evidence>
<dbReference type="PANTHER" id="PTHR40943">
    <property type="entry name" value="CYTOPLASMIC PROTEIN-RELATED"/>
    <property type="match status" value="1"/>
</dbReference>
<name>A0ABZ0CW12_9BURK</name>
<dbReference type="InterPro" id="IPR011051">
    <property type="entry name" value="RmlC_Cupin_sf"/>
</dbReference>
<sequence length="170" mass="19195">MSEGDCRGEAGGSYAQAERLDAAVFKGLDSIALHDDPIEPSWVLEGQPHARSGCHSTNTDGWAATHVWECSGGRFRWFFGVEETVLILEGEVRVTDAHGRMQWLVPGTLAYFPTGTWWEWHIPQHVRKLSFNRRTVLPPARFLSRALGVLLRPFTRPMQPPFQPSIKEMP</sequence>
<dbReference type="EMBL" id="CP136336">
    <property type="protein sequence ID" value="WOB09168.1"/>
    <property type="molecule type" value="Genomic_DNA"/>
</dbReference>
<evidence type="ECO:0000259" key="1">
    <source>
        <dbReference type="Pfam" id="PF05899"/>
    </source>
</evidence>
<feature type="domain" description="(S)-ureidoglycine aminohydrolase cupin" evidence="1">
    <location>
        <begin position="60"/>
        <end position="128"/>
    </location>
</feature>
<evidence type="ECO:0000313" key="3">
    <source>
        <dbReference type="Proteomes" id="UP001303946"/>
    </source>
</evidence>
<accession>A0ABZ0CW12</accession>
<dbReference type="InterPro" id="IPR014710">
    <property type="entry name" value="RmlC-like_jellyroll"/>
</dbReference>
<organism evidence="2 3">
    <name type="scientific">Piscinibacter gummiphilus</name>
    <dbReference type="NCBI Taxonomy" id="946333"/>
    <lineage>
        <taxon>Bacteria</taxon>
        <taxon>Pseudomonadati</taxon>
        <taxon>Pseudomonadota</taxon>
        <taxon>Betaproteobacteria</taxon>
        <taxon>Burkholderiales</taxon>
        <taxon>Sphaerotilaceae</taxon>
        <taxon>Piscinibacter</taxon>
    </lineage>
</organism>
<dbReference type="PANTHER" id="PTHR40943:SF1">
    <property type="entry name" value="CYTOPLASMIC PROTEIN"/>
    <property type="match status" value="1"/>
</dbReference>
<dbReference type="SUPFAM" id="SSF51182">
    <property type="entry name" value="RmlC-like cupins"/>
    <property type="match status" value="1"/>
</dbReference>
<dbReference type="Pfam" id="PF05899">
    <property type="entry name" value="Cupin_3"/>
    <property type="match status" value="1"/>
</dbReference>
<dbReference type="RefSeq" id="WP_316702125.1">
    <property type="nucleotide sequence ID" value="NZ_CP136336.1"/>
</dbReference>
<gene>
    <name evidence="2" type="ORF">RXV79_03700</name>
</gene>
<dbReference type="Gene3D" id="2.60.120.10">
    <property type="entry name" value="Jelly Rolls"/>
    <property type="match status" value="1"/>
</dbReference>
<proteinExistence type="predicted"/>
<dbReference type="Proteomes" id="UP001303946">
    <property type="component" value="Chromosome"/>
</dbReference>
<dbReference type="InterPro" id="IPR008579">
    <property type="entry name" value="UGlyAH_Cupin_dom"/>
</dbReference>
<protein>
    <submittedName>
        <fullName evidence="2">Cupin domain-containing protein</fullName>
    </submittedName>
</protein>
<keyword evidence="3" id="KW-1185">Reference proteome</keyword>
<reference evidence="2 3" key="1">
    <citation type="submission" date="2023-10" db="EMBL/GenBank/DDBJ databases">
        <title>Bacteria for the degradation of biodegradable plastic PBAT(Polybutylene adipate terephthalate).</title>
        <authorList>
            <person name="Weon H.-Y."/>
            <person name="Yeon J."/>
        </authorList>
    </citation>
    <scope>NUCLEOTIDE SEQUENCE [LARGE SCALE GENOMIC DNA]</scope>
    <source>
        <strain evidence="2 3">SBD 7-3</strain>
    </source>
</reference>